<dbReference type="Proteomes" id="UP001630127">
    <property type="component" value="Unassembled WGS sequence"/>
</dbReference>
<dbReference type="InterPro" id="IPR023828">
    <property type="entry name" value="Peptidase_S8_Ser-AS"/>
</dbReference>
<dbReference type="Gene3D" id="3.50.30.30">
    <property type="match status" value="1"/>
</dbReference>
<dbReference type="InterPro" id="IPR010259">
    <property type="entry name" value="S8pro/Inhibitor_I9"/>
</dbReference>
<dbReference type="Pfam" id="PF00082">
    <property type="entry name" value="Peptidase_S8"/>
    <property type="match status" value="1"/>
</dbReference>
<dbReference type="FunFam" id="3.50.30.30:FF:000005">
    <property type="entry name" value="subtilisin-like protease SBT1.5"/>
    <property type="match status" value="1"/>
</dbReference>
<gene>
    <name evidence="13" type="ORF">ACH5RR_027518</name>
</gene>
<dbReference type="InterPro" id="IPR003137">
    <property type="entry name" value="PA_domain"/>
</dbReference>
<evidence type="ECO:0000256" key="8">
    <source>
        <dbReference type="SAM" id="SignalP"/>
    </source>
</evidence>
<dbReference type="Gene3D" id="2.60.40.2310">
    <property type="match status" value="1"/>
</dbReference>
<evidence type="ECO:0000256" key="7">
    <source>
        <dbReference type="PROSITE-ProRule" id="PRU01240"/>
    </source>
</evidence>
<evidence type="ECO:0000313" key="13">
    <source>
        <dbReference type="EMBL" id="KAL3514801.1"/>
    </source>
</evidence>
<organism evidence="13 14">
    <name type="scientific">Cinchona calisaya</name>
    <dbReference type="NCBI Taxonomy" id="153742"/>
    <lineage>
        <taxon>Eukaryota</taxon>
        <taxon>Viridiplantae</taxon>
        <taxon>Streptophyta</taxon>
        <taxon>Embryophyta</taxon>
        <taxon>Tracheophyta</taxon>
        <taxon>Spermatophyta</taxon>
        <taxon>Magnoliopsida</taxon>
        <taxon>eudicotyledons</taxon>
        <taxon>Gunneridae</taxon>
        <taxon>Pentapetalae</taxon>
        <taxon>asterids</taxon>
        <taxon>lamiids</taxon>
        <taxon>Gentianales</taxon>
        <taxon>Rubiaceae</taxon>
        <taxon>Cinchonoideae</taxon>
        <taxon>Cinchoneae</taxon>
        <taxon>Cinchona</taxon>
    </lineage>
</organism>
<dbReference type="SUPFAM" id="SSF54897">
    <property type="entry name" value="Protease propeptides/inhibitors"/>
    <property type="match status" value="1"/>
</dbReference>
<dbReference type="Gene3D" id="3.30.70.80">
    <property type="entry name" value="Peptidase S8 propeptide/proteinase inhibitor I9"/>
    <property type="match status" value="1"/>
</dbReference>
<protein>
    <submittedName>
        <fullName evidence="13">Uncharacterized protein</fullName>
    </submittedName>
</protein>
<dbReference type="InterPro" id="IPR036852">
    <property type="entry name" value="Peptidase_S8/S53_dom_sf"/>
</dbReference>
<keyword evidence="2 7" id="KW-0645">Protease</keyword>
<dbReference type="InterPro" id="IPR037045">
    <property type="entry name" value="S8pro/Inhibitor_I9_sf"/>
</dbReference>
<dbReference type="InterPro" id="IPR045051">
    <property type="entry name" value="SBT"/>
</dbReference>
<dbReference type="GO" id="GO:0006508">
    <property type="term" value="P:proteolysis"/>
    <property type="evidence" value="ECO:0007669"/>
    <property type="project" value="UniProtKB-KW"/>
</dbReference>
<feature type="domain" description="Subtilisin-like protease fibronectin type-III" evidence="12">
    <location>
        <begin position="668"/>
        <end position="763"/>
    </location>
</feature>
<dbReference type="Pfam" id="PF17766">
    <property type="entry name" value="fn3_6"/>
    <property type="match status" value="1"/>
</dbReference>
<feature type="domain" description="PA" evidence="10">
    <location>
        <begin position="390"/>
        <end position="468"/>
    </location>
</feature>
<sequence length="767" mass="81641">MNPPEVSSSITFFSVFCFSLFLLSIQQLTEAVQAQKDGVYIVYMGAAASSTGTLRNDHDQILSSLKKRIENRVVYRYTNGFSGFAAQLSEEEAQSIAQNPGVVSVFPDPVFHLHTTRSWDFLKNQNGINNKSSLTSSSNTSSHGADTIIGILDTGIWPESKSFSDKDMGPIPSRWKGTCMKGPGFTSSNCNRKLIGARYYKDTNSLPGIFSSPRDQQGHGTHVAATAAGTPVQDASYHGLAHGIAKGGSPGSRIAVYRVCTPSGCQGSAILKAFDDAVADGVDILSLSLGSGVTEFSADPIAIGAFHAVEKGILVVCSAGNDGPDPETVLNAAPWILTVAASTIDRQFEADVLLGGKKVIKGGGINFANIQKTPVYPLTYGLAAKDSAAPDSSASACFPGSLNQKKVKGKILVCEDSDGVYSPREKLQAILSQGGIGLLLINDDLTHVASLYGSLPVATVTSEDGADILSYINSTRNPVATILPTRTVTEYKPAPSIAYFSSRGPAYSTENLIKPDIAAPGTDILAAWPSNGTNAGATTSPFNILSGTSMACPHVSAIAATVKSQHPSWSPSAIRSAIMTTAIQTNNMKGPITVGNGDHPATPYDFGSGEVSTSGPLYPGLVYETEIAEYLQFLCNDGYDISKIKLISPNLPDHFSCPRKSDADVISNMNYPSIAISKFNKNEIKKVRRTVTNVGEDETLYTVIVNTPTKLQVQVIPNKLQFTKKNDKLSYEVTFRRTTSSLNGVVFGSITWTNGKYKIRSPFSATD</sequence>
<keyword evidence="14" id="KW-1185">Reference proteome</keyword>
<evidence type="ECO:0000313" key="14">
    <source>
        <dbReference type="Proteomes" id="UP001630127"/>
    </source>
</evidence>
<proteinExistence type="inferred from homology"/>
<feature type="signal peptide" evidence="8">
    <location>
        <begin position="1"/>
        <end position="31"/>
    </location>
</feature>
<comment type="similarity">
    <text evidence="1 7">Belongs to the peptidase S8 family.</text>
</comment>
<evidence type="ECO:0000256" key="3">
    <source>
        <dbReference type="ARBA" id="ARBA00022729"/>
    </source>
</evidence>
<dbReference type="PROSITE" id="PS00138">
    <property type="entry name" value="SUBTILASE_SER"/>
    <property type="match status" value="1"/>
</dbReference>
<dbReference type="SUPFAM" id="SSF52743">
    <property type="entry name" value="Subtilisin-like"/>
    <property type="match status" value="1"/>
</dbReference>
<name>A0ABD2Z5N0_9GENT</name>
<dbReference type="InterPro" id="IPR000209">
    <property type="entry name" value="Peptidase_S8/S53_dom"/>
</dbReference>
<feature type="active site" description="Charge relay system" evidence="6 7">
    <location>
        <position position="549"/>
    </location>
</feature>
<dbReference type="CDD" id="cd02120">
    <property type="entry name" value="PA_subtilisin_like"/>
    <property type="match status" value="1"/>
</dbReference>
<dbReference type="CDD" id="cd04852">
    <property type="entry name" value="Peptidases_S8_3"/>
    <property type="match status" value="1"/>
</dbReference>
<comment type="caution">
    <text evidence="13">The sequence shown here is derived from an EMBL/GenBank/DDBJ whole genome shotgun (WGS) entry which is preliminary data.</text>
</comment>
<dbReference type="FunFam" id="3.40.50.200:FF:000006">
    <property type="entry name" value="Subtilisin-like protease SBT1.5"/>
    <property type="match status" value="1"/>
</dbReference>
<keyword evidence="5 7" id="KW-0720">Serine protease</keyword>
<dbReference type="PANTHER" id="PTHR10795">
    <property type="entry name" value="PROPROTEIN CONVERTASE SUBTILISIN/KEXIN"/>
    <property type="match status" value="1"/>
</dbReference>
<keyword evidence="3 8" id="KW-0732">Signal</keyword>
<evidence type="ECO:0000259" key="10">
    <source>
        <dbReference type="Pfam" id="PF02225"/>
    </source>
</evidence>
<evidence type="ECO:0000256" key="1">
    <source>
        <dbReference type="ARBA" id="ARBA00011073"/>
    </source>
</evidence>
<evidence type="ECO:0000259" key="11">
    <source>
        <dbReference type="Pfam" id="PF05922"/>
    </source>
</evidence>
<dbReference type="Pfam" id="PF05922">
    <property type="entry name" value="Inhibitor_I9"/>
    <property type="match status" value="1"/>
</dbReference>
<dbReference type="Pfam" id="PF02225">
    <property type="entry name" value="PA"/>
    <property type="match status" value="1"/>
</dbReference>
<evidence type="ECO:0000256" key="4">
    <source>
        <dbReference type="ARBA" id="ARBA00022801"/>
    </source>
</evidence>
<dbReference type="InterPro" id="IPR015500">
    <property type="entry name" value="Peptidase_S8_subtilisin-rel"/>
</dbReference>
<evidence type="ECO:0000256" key="2">
    <source>
        <dbReference type="ARBA" id="ARBA00022670"/>
    </source>
</evidence>
<feature type="domain" description="Inhibitor I9" evidence="11">
    <location>
        <begin position="39"/>
        <end position="114"/>
    </location>
</feature>
<dbReference type="GO" id="GO:0004252">
    <property type="term" value="F:serine-type endopeptidase activity"/>
    <property type="evidence" value="ECO:0007669"/>
    <property type="project" value="UniProtKB-UniRule"/>
</dbReference>
<evidence type="ECO:0000256" key="5">
    <source>
        <dbReference type="ARBA" id="ARBA00022825"/>
    </source>
</evidence>
<accession>A0ABD2Z5N0</accession>
<dbReference type="Gene3D" id="3.40.50.200">
    <property type="entry name" value="Peptidase S8/S53 domain"/>
    <property type="match status" value="1"/>
</dbReference>
<evidence type="ECO:0000259" key="12">
    <source>
        <dbReference type="Pfam" id="PF17766"/>
    </source>
</evidence>
<feature type="domain" description="Peptidase S8/S53" evidence="9">
    <location>
        <begin position="144"/>
        <end position="589"/>
    </location>
</feature>
<feature type="active site" description="Charge relay system" evidence="6 7">
    <location>
        <position position="153"/>
    </location>
</feature>
<dbReference type="PROSITE" id="PS51892">
    <property type="entry name" value="SUBTILASE"/>
    <property type="match status" value="1"/>
</dbReference>
<reference evidence="13 14" key="1">
    <citation type="submission" date="2024-11" db="EMBL/GenBank/DDBJ databases">
        <title>A near-complete genome assembly of Cinchona calisaya.</title>
        <authorList>
            <person name="Lian D.C."/>
            <person name="Zhao X.W."/>
            <person name="Wei L."/>
        </authorList>
    </citation>
    <scope>NUCLEOTIDE SEQUENCE [LARGE SCALE GENOMIC DNA]</scope>
    <source>
        <tissue evidence="13">Nenye</tissue>
    </source>
</reference>
<dbReference type="InterPro" id="IPR034197">
    <property type="entry name" value="Peptidases_S8_3"/>
</dbReference>
<feature type="chain" id="PRO_5044838988" evidence="8">
    <location>
        <begin position="32"/>
        <end position="767"/>
    </location>
</feature>
<dbReference type="EMBL" id="JBJUIK010000011">
    <property type="protein sequence ID" value="KAL3514801.1"/>
    <property type="molecule type" value="Genomic_DNA"/>
</dbReference>
<keyword evidence="4 7" id="KW-0378">Hydrolase</keyword>
<dbReference type="AlphaFoldDB" id="A0ABD2Z5N0"/>
<dbReference type="PRINTS" id="PR00723">
    <property type="entry name" value="SUBTILISIN"/>
</dbReference>
<dbReference type="InterPro" id="IPR041469">
    <property type="entry name" value="Subtilisin-like_FN3"/>
</dbReference>
<evidence type="ECO:0000256" key="6">
    <source>
        <dbReference type="PIRSR" id="PIRSR615500-1"/>
    </source>
</evidence>
<feature type="active site" description="Charge relay system" evidence="6 7">
    <location>
        <position position="219"/>
    </location>
</feature>
<evidence type="ECO:0000259" key="9">
    <source>
        <dbReference type="Pfam" id="PF00082"/>
    </source>
</evidence>